<organism evidence="2 3">
    <name type="scientific">Pseudonocardia parietis</name>
    <dbReference type="NCBI Taxonomy" id="570936"/>
    <lineage>
        <taxon>Bacteria</taxon>
        <taxon>Bacillati</taxon>
        <taxon>Actinomycetota</taxon>
        <taxon>Actinomycetes</taxon>
        <taxon>Pseudonocardiales</taxon>
        <taxon>Pseudonocardiaceae</taxon>
        <taxon>Pseudonocardia</taxon>
    </lineage>
</organism>
<dbReference type="RefSeq" id="WP_210026847.1">
    <property type="nucleotide sequence ID" value="NZ_JAGINU010000001.1"/>
</dbReference>
<evidence type="ECO:0000256" key="1">
    <source>
        <dbReference type="SAM" id="MobiDB-lite"/>
    </source>
</evidence>
<gene>
    <name evidence="2" type="ORF">JOF36_002454</name>
</gene>
<feature type="compositionally biased region" description="Acidic residues" evidence="1">
    <location>
        <begin position="145"/>
        <end position="156"/>
    </location>
</feature>
<proteinExistence type="predicted"/>
<dbReference type="Proteomes" id="UP001519295">
    <property type="component" value="Unassembled WGS sequence"/>
</dbReference>
<sequence length="156" mass="17690">MQAELSKAELRARDADDDPDDRVTADEWRAAHEEAVADDDQHREITEDDIHYDVAETDTVDPTGDAAWADIREQAEAQPRQTREDIVAVPSAEDTADHVRYAGRVLDEINYRQAGDAQHEAEERAAELARWYGDDVAEQSTGDVHEDDDYERVDRL</sequence>
<reference evidence="2 3" key="1">
    <citation type="submission" date="2021-03" db="EMBL/GenBank/DDBJ databases">
        <title>Sequencing the genomes of 1000 actinobacteria strains.</title>
        <authorList>
            <person name="Klenk H.-P."/>
        </authorList>
    </citation>
    <scope>NUCLEOTIDE SEQUENCE [LARGE SCALE GENOMIC DNA]</scope>
    <source>
        <strain evidence="2 3">DSM 45256</strain>
    </source>
</reference>
<keyword evidence="3" id="KW-1185">Reference proteome</keyword>
<feature type="compositionally biased region" description="Basic and acidic residues" evidence="1">
    <location>
        <begin position="1"/>
        <end position="14"/>
    </location>
</feature>
<dbReference type="EMBL" id="JAGINU010000001">
    <property type="protein sequence ID" value="MBP2366758.1"/>
    <property type="molecule type" value="Genomic_DNA"/>
</dbReference>
<feature type="region of interest" description="Disordered" evidence="1">
    <location>
        <begin position="137"/>
        <end position="156"/>
    </location>
</feature>
<evidence type="ECO:0000313" key="3">
    <source>
        <dbReference type="Proteomes" id="UP001519295"/>
    </source>
</evidence>
<comment type="caution">
    <text evidence="2">The sequence shown here is derived from an EMBL/GenBank/DDBJ whole genome shotgun (WGS) entry which is preliminary data.</text>
</comment>
<evidence type="ECO:0000313" key="2">
    <source>
        <dbReference type="EMBL" id="MBP2366758.1"/>
    </source>
</evidence>
<dbReference type="PROSITE" id="PS00018">
    <property type="entry name" value="EF_HAND_1"/>
    <property type="match status" value="1"/>
</dbReference>
<protein>
    <submittedName>
        <fullName evidence="2">OsmC-like protein</fullName>
    </submittedName>
</protein>
<accession>A0ABS4VSQ8</accession>
<name>A0ABS4VSQ8_9PSEU</name>
<dbReference type="InterPro" id="IPR018247">
    <property type="entry name" value="EF_Hand_1_Ca_BS"/>
</dbReference>
<feature type="region of interest" description="Disordered" evidence="1">
    <location>
        <begin position="1"/>
        <end position="25"/>
    </location>
</feature>